<dbReference type="PANTHER" id="PTHR11712:SF352">
    <property type="entry name" value="3-OXOACYL-[ACYL-CARRIER-PROTEIN] SYNTHASE"/>
    <property type="match status" value="1"/>
</dbReference>
<dbReference type="Gene3D" id="3.40.47.10">
    <property type="match status" value="2"/>
</dbReference>
<dbReference type="CDD" id="cd00834">
    <property type="entry name" value="KAS_I_II"/>
    <property type="match status" value="1"/>
</dbReference>
<keyword evidence="6 13" id="KW-0808">Transferase</keyword>
<evidence type="ECO:0000256" key="12">
    <source>
        <dbReference type="ARBA" id="ARBA00041756"/>
    </source>
</evidence>
<dbReference type="Pfam" id="PF00109">
    <property type="entry name" value="ketoacyl-synt"/>
    <property type="match status" value="1"/>
</dbReference>
<keyword evidence="5" id="KW-0997">Cell inner membrane</keyword>
<protein>
    <recommendedName>
        <fullName evidence="11">Nodulation protein E</fullName>
    </recommendedName>
    <alternativeName>
        <fullName evidence="12">Host-specificity of nodulation protein B</fullName>
    </alternativeName>
</protein>
<dbReference type="InterPro" id="IPR000794">
    <property type="entry name" value="Beta-ketoacyl_synthase"/>
</dbReference>
<dbReference type="InterPro" id="IPR014030">
    <property type="entry name" value="Ketoacyl_synth_N"/>
</dbReference>
<evidence type="ECO:0000256" key="10">
    <source>
        <dbReference type="ARBA" id="ARBA00037576"/>
    </source>
</evidence>
<dbReference type="AlphaFoldDB" id="A0A4R3LYP1"/>
<keyword evidence="9" id="KW-0472">Membrane</keyword>
<evidence type="ECO:0000256" key="2">
    <source>
        <dbReference type="ARBA" id="ARBA00008467"/>
    </source>
</evidence>
<evidence type="ECO:0000256" key="9">
    <source>
        <dbReference type="ARBA" id="ARBA00023136"/>
    </source>
</evidence>
<dbReference type="GO" id="GO:0006633">
    <property type="term" value="P:fatty acid biosynthetic process"/>
    <property type="evidence" value="ECO:0007669"/>
    <property type="project" value="InterPro"/>
</dbReference>
<keyword evidence="4" id="KW-1003">Cell membrane</keyword>
<evidence type="ECO:0000256" key="11">
    <source>
        <dbReference type="ARBA" id="ARBA00039445"/>
    </source>
</evidence>
<dbReference type="PANTHER" id="PTHR11712">
    <property type="entry name" value="POLYKETIDE SYNTHASE-RELATED"/>
    <property type="match status" value="1"/>
</dbReference>
<dbReference type="Pfam" id="PF02801">
    <property type="entry name" value="Ketoacyl-synt_C"/>
    <property type="match status" value="1"/>
</dbReference>
<dbReference type="InterPro" id="IPR016039">
    <property type="entry name" value="Thiolase-like"/>
</dbReference>
<organism evidence="15 16">
    <name type="scientific">Aquabacter spiritensis</name>
    <dbReference type="NCBI Taxonomy" id="933073"/>
    <lineage>
        <taxon>Bacteria</taxon>
        <taxon>Pseudomonadati</taxon>
        <taxon>Pseudomonadota</taxon>
        <taxon>Alphaproteobacteria</taxon>
        <taxon>Hyphomicrobiales</taxon>
        <taxon>Xanthobacteraceae</taxon>
        <taxon>Aquabacter</taxon>
    </lineage>
</organism>
<evidence type="ECO:0000256" key="8">
    <source>
        <dbReference type="ARBA" id="ARBA00022989"/>
    </source>
</evidence>
<keyword evidence="8" id="KW-1133">Transmembrane helix</keyword>
<evidence type="ECO:0000256" key="3">
    <source>
        <dbReference type="ARBA" id="ARBA00022458"/>
    </source>
</evidence>
<dbReference type="Proteomes" id="UP000294664">
    <property type="component" value="Unassembled WGS sequence"/>
</dbReference>
<gene>
    <name evidence="15" type="ORF">EDC64_104150</name>
</gene>
<reference evidence="15 16" key="1">
    <citation type="submission" date="2019-03" db="EMBL/GenBank/DDBJ databases">
        <title>Genomic Encyclopedia of Type Strains, Phase IV (KMG-IV): sequencing the most valuable type-strain genomes for metagenomic binning, comparative biology and taxonomic classification.</title>
        <authorList>
            <person name="Goeker M."/>
        </authorList>
    </citation>
    <scope>NUCLEOTIDE SEQUENCE [LARGE SCALE GENOMIC DNA]</scope>
    <source>
        <strain evidence="15 16">DSM 9035</strain>
    </source>
</reference>
<evidence type="ECO:0000259" key="14">
    <source>
        <dbReference type="PROSITE" id="PS52004"/>
    </source>
</evidence>
<evidence type="ECO:0000256" key="4">
    <source>
        <dbReference type="ARBA" id="ARBA00022475"/>
    </source>
</evidence>
<proteinExistence type="inferred from homology"/>
<evidence type="ECO:0000256" key="6">
    <source>
        <dbReference type="ARBA" id="ARBA00022679"/>
    </source>
</evidence>
<dbReference type="InterPro" id="IPR020841">
    <property type="entry name" value="PKS_Beta-ketoAc_synthase_dom"/>
</dbReference>
<comment type="caution">
    <text evidence="15">The sequence shown here is derived from an EMBL/GenBank/DDBJ whole genome shotgun (WGS) entry which is preliminary data.</text>
</comment>
<evidence type="ECO:0000313" key="15">
    <source>
        <dbReference type="EMBL" id="TCT05593.1"/>
    </source>
</evidence>
<evidence type="ECO:0000256" key="5">
    <source>
        <dbReference type="ARBA" id="ARBA00022519"/>
    </source>
</evidence>
<evidence type="ECO:0000256" key="13">
    <source>
        <dbReference type="RuleBase" id="RU003694"/>
    </source>
</evidence>
<evidence type="ECO:0000256" key="1">
    <source>
        <dbReference type="ARBA" id="ARBA00004533"/>
    </source>
</evidence>
<dbReference type="InterPro" id="IPR014031">
    <property type="entry name" value="Ketoacyl_synth_C"/>
</dbReference>
<dbReference type="OrthoDB" id="9808669at2"/>
<name>A0A4R3LYP1_9HYPH</name>
<comment type="similarity">
    <text evidence="2 13">Belongs to the thiolase-like superfamily. Beta-ketoacyl-ACP synthases family.</text>
</comment>
<comment type="function">
    <text evidence="10">Proposed to synthesize NOD factor fatty acyl chain. Involved in the synthesis of a highly unsaturated fatty acid moiety, which forms part of a lipo-oligosaccharide that is responsible for host specificity.</text>
</comment>
<sequence>MAISAITGLGIVSSAGQEVASFASAVLNGTCAIGDISDLTEANQRVAIGAPVRGFDVAGHFDRRTAGQLDRFSQFAAVAARQAWADSGLAAAAPAPHRLGVAMGTSVAGIDILDAGFRRILHKGLKPDPFTVPMTMGNAPTSRIAFEIGARGPSFGINSACASAAHAILLGHKLIASGLADVFVAGGTDSCFSDGFLRAWDSLRMLSPEPCRPFSADRRGLSMGEGAAVLVLESREHAARRGAQVHGYLVGGGLSSDACGILVPDSAGMAQAMRSALEDAGLDAADIDYINAHGTGTVANDKAEAAAILDVFAGRPEPVRVSSTKSMIGHSMGASGALEAVATLAALKAQIAPPTVNVTAAGPDCPIDITPEIPVPQPMRYAMSNSFGFGGLNAALIFERAQ</sequence>
<comment type="subcellular location">
    <subcellularLocation>
        <location evidence="1">Cell inner membrane</location>
    </subcellularLocation>
</comment>
<dbReference type="PROSITE" id="PS52004">
    <property type="entry name" value="KS3_2"/>
    <property type="match status" value="1"/>
</dbReference>
<dbReference type="GO" id="GO:0004315">
    <property type="term" value="F:3-oxoacyl-[acyl-carrier-protein] synthase activity"/>
    <property type="evidence" value="ECO:0007669"/>
    <property type="project" value="InterPro"/>
</dbReference>
<accession>A0A4R3LYP1</accession>
<dbReference type="RefSeq" id="WP_132030934.1">
    <property type="nucleotide sequence ID" value="NZ_SMAI01000004.1"/>
</dbReference>
<keyword evidence="16" id="KW-1185">Reference proteome</keyword>
<evidence type="ECO:0000313" key="16">
    <source>
        <dbReference type="Proteomes" id="UP000294664"/>
    </source>
</evidence>
<evidence type="ECO:0000256" key="7">
    <source>
        <dbReference type="ARBA" id="ARBA00022692"/>
    </source>
</evidence>
<dbReference type="SUPFAM" id="SSF53901">
    <property type="entry name" value="Thiolase-like"/>
    <property type="match status" value="2"/>
</dbReference>
<keyword evidence="7" id="KW-0812">Transmembrane</keyword>
<dbReference type="GO" id="GO:0005886">
    <property type="term" value="C:plasma membrane"/>
    <property type="evidence" value="ECO:0007669"/>
    <property type="project" value="UniProtKB-SubCell"/>
</dbReference>
<dbReference type="InterPro" id="IPR018201">
    <property type="entry name" value="Ketoacyl_synth_AS"/>
</dbReference>
<dbReference type="EMBL" id="SMAI01000004">
    <property type="protein sequence ID" value="TCT05593.1"/>
    <property type="molecule type" value="Genomic_DNA"/>
</dbReference>
<dbReference type="SMART" id="SM00825">
    <property type="entry name" value="PKS_KS"/>
    <property type="match status" value="1"/>
</dbReference>
<dbReference type="PROSITE" id="PS00606">
    <property type="entry name" value="KS3_1"/>
    <property type="match status" value="1"/>
</dbReference>
<feature type="domain" description="Ketosynthase family 3 (KS3)" evidence="14">
    <location>
        <begin position="1"/>
        <end position="400"/>
    </location>
</feature>
<keyword evidence="3" id="KW-0536">Nodulation</keyword>